<accession>A0A8D8F702</accession>
<dbReference type="EMBL" id="HBUE01038372">
    <property type="protein sequence ID" value="CAG6459748.1"/>
    <property type="molecule type" value="Transcribed_RNA"/>
</dbReference>
<proteinExistence type="predicted"/>
<evidence type="ECO:0000256" key="1">
    <source>
        <dbReference type="SAM" id="MobiDB-lite"/>
    </source>
</evidence>
<organism evidence="2">
    <name type="scientific">Culex pipiens</name>
    <name type="common">House mosquito</name>
    <dbReference type="NCBI Taxonomy" id="7175"/>
    <lineage>
        <taxon>Eukaryota</taxon>
        <taxon>Metazoa</taxon>
        <taxon>Ecdysozoa</taxon>
        <taxon>Arthropoda</taxon>
        <taxon>Hexapoda</taxon>
        <taxon>Insecta</taxon>
        <taxon>Pterygota</taxon>
        <taxon>Neoptera</taxon>
        <taxon>Endopterygota</taxon>
        <taxon>Diptera</taxon>
        <taxon>Nematocera</taxon>
        <taxon>Culicoidea</taxon>
        <taxon>Culicidae</taxon>
        <taxon>Culicinae</taxon>
        <taxon>Culicini</taxon>
        <taxon>Culex</taxon>
        <taxon>Culex</taxon>
    </lineage>
</organism>
<name>A0A8D8F702_CULPI</name>
<reference evidence="2" key="1">
    <citation type="submission" date="2021-05" db="EMBL/GenBank/DDBJ databases">
        <authorList>
            <person name="Alioto T."/>
            <person name="Alioto T."/>
            <person name="Gomez Garrido J."/>
        </authorList>
    </citation>
    <scope>NUCLEOTIDE SEQUENCE</scope>
</reference>
<feature type="compositionally biased region" description="Low complexity" evidence="1">
    <location>
        <begin position="1"/>
        <end position="28"/>
    </location>
</feature>
<dbReference type="EMBL" id="HBUE01038371">
    <property type="protein sequence ID" value="CAG6459746.1"/>
    <property type="molecule type" value="Transcribed_RNA"/>
</dbReference>
<feature type="region of interest" description="Disordered" evidence="1">
    <location>
        <begin position="1"/>
        <end position="50"/>
    </location>
</feature>
<evidence type="ECO:0000313" key="2">
    <source>
        <dbReference type="EMBL" id="CAG6459748.1"/>
    </source>
</evidence>
<dbReference type="AlphaFoldDB" id="A0A8D8F702"/>
<protein>
    <submittedName>
        <fullName evidence="2">(northern house mosquito) hypothetical protein</fullName>
    </submittedName>
</protein>
<sequence>MPTAAPTMARPTTTTTTKVSSGMRTRTTSCRRRRRSGVGSPGGPKNHQVNLYSNFVKSNPVPAVAIATSVTLIRTSTTTIAIAARRVVTITIMIVITTARRRSTTIRRRRRTLTTLSGRATWRPLESTCVVIL</sequence>